<sequence>MAQRFGGKYSPQGTPRSGPDLSDARSIPAHRRPDTRHPEEGRPFWIVAAALPFLLGAFGEGPFALARALGAFALIAGAAWTIREGLRAEFAYVARAAARRPAFPRKIVGSVLYGIGLALGAQAPELGLIGAGAIGVIGTIVSLVAFGFDPMKDKGMEDIDPFQQERVARVVKEGEAYLTQMRSAITPSGERMLISRVDQFATTARDLFRAVEEDPGDLAQARRYMTVYLEGARDATVKFADLWRNTRDEKARDDYAALLDDLEANFTARTKKMLEDGREGLEIEIEVLRDRLAREGVVTANGRK</sequence>
<organism evidence="3 4">
    <name type="scientific">Thioclava pacifica DSM 10166</name>
    <dbReference type="NCBI Taxonomy" id="1353537"/>
    <lineage>
        <taxon>Bacteria</taxon>
        <taxon>Pseudomonadati</taxon>
        <taxon>Pseudomonadota</taxon>
        <taxon>Alphaproteobacteria</taxon>
        <taxon>Rhodobacterales</taxon>
        <taxon>Paracoccaceae</taxon>
        <taxon>Thioclava</taxon>
    </lineage>
</organism>
<comment type="caution">
    <text evidence="3">The sequence shown here is derived from an EMBL/GenBank/DDBJ whole genome shotgun (WGS) entry which is preliminary data.</text>
</comment>
<dbReference type="Proteomes" id="UP000027432">
    <property type="component" value="Unassembled WGS sequence"/>
</dbReference>
<feature type="transmembrane region" description="Helical" evidence="2">
    <location>
        <begin position="41"/>
        <end position="58"/>
    </location>
</feature>
<keyword evidence="4" id="KW-1185">Reference proteome</keyword>
<evidence type="ECO:0008006" key="5">
    <source>
        <dbReference type="Google" id="ProtNLM"/>
    </source>
</evidence>
<feature type="region of interest" description="Disordered" evidence="1">
    <location>
        <begin position="1"/>
        <end position="38"/>
    </location>
</feature>
<name>A0A074JAV2_9RHOB</name>
<dbReference type="STRING" id="1353537.TP2_17220"/>
<dbReference type="eggNOG" id="COG4915">
    <property type="taxonomic scope" value="Bacteria"/>
</dbReference>
<gene>
    <name evidence="3" type="ORF">TP2_17220</name>
</gene>
<keyword evidence="2" id="KW-0472">Membrane</keyword>
<proteinExistence type="predicted"/>
<evidence type="ECO:0000313" key="3">
    <source>
        <dbReference type="EMBL" id="KEO54756.1"/>
    </source>
</evidence>
<reference evidence="3 4" key="1">
    <citation type="submission" date="2013-07" db="EMBL/GenBank/DDBJ databases">
        <title>Thioclava pacifica DSM 10166 Genome Sequencing.</title>
        <authorList>
            <person name="Lai Q."/>
            <person name="Shao Z."/>
        </authorList>
    </citation>
    <scope>NUCLEOTIDE SEQUENCE [LARGE SCALE GENOMIC DNA]</scope>
    <source>
        <strain evidence="3 4">DSM 10166</strain>
    </source>
</reference>
<evidence type="ECO:0000313" key="4">
    <source>
        <dbReference type="Proteomes" id="UP000027432"/>
    </source>
</evidence>
<protein>
    <recommendedName>
        <fullName evidence="5">5-bromo-4-chloroindolyl phosphate hydrolysis protein</fullName>
    </recommendedName>
</protein>
<dbReference type="InterPro" id="IPR018770">
    <property type="entry name" value="ChloroindolylP_hydrolase"/>
</dbReference>
<evidence type="ECO:0000256" key="2">
    <source>
        <dbReference type="SAM" id="Phobius"/>
    </source>
</evidence>
<accession>A0A074JAV2</accession>
<feature type="transmembrane region" description="Helical" evidence="2">
    <location>
        <begin position="64"/>
        <end position="82"/>
    </location>
</feature>
<feature type="transmembrane region" description="Helical" evidence="2">
    <location>
        <begin position="127"/>
        <end position="148"/>
    </location>
</feature>
<dbReference type="AlphaFoldDB" id="A0A074JAV2"/>
<feature type="transmembrane region" description="Helical" evidence="2">
    <location>
        <begin position="103"/>
        <end position="121"/>
    </location>
</feature>
<keyword evidence="2" id="KW-0812">Transmembrane</keyword>
<evidence type="ECO:0000256" key="1">
    <source>
        <dbReference type="SAM" id="MobiDB-lite"/>
    </source>
</evidence>
<dbReference type="RefSeq" id="WP_038074584.1">
    <property type="nucleotide sequence ID" value="NZ_AUND01000008.1"/>
</dbReference>
<dbReference type="OrthoDB" id="7375296at2"/>
<dbReference type="EMBL" id="AUND01000008">
    <property type="protein sequence ID" value="KEO54756.1"/>
    <property type="molecule type" value="Genomic_DNA"/>
</dbReference>
<dbReference type="Pfam" id="PF10112">
    <property type="entry name" value="Halogen_Hydrol"/>
    <property type="match status" value="1"/>
</dbReference>
<keyword evidence="2" id="KW-1133">Transmembrane helix</keyword>